<protein>
    <submittedName>
        <fullName evidence="2">Uncharacterized protein</fullName>
    </submittedName>
</protein>
<accession>A0AA88GKU1</accession>
<proteinExistence type="predicted"/>
<sequence length="165" mass="18769">MFKIPLRKSNDVKCLQLMDIQGSLETRPEKDKALNSVTLGSLTFSEQGDQSKDRCSLVIERQKCVGKKIGLKRPLLICQKVINPQNNQVEYIIVGVAKDRLQFRSRPTPLTPSPQQQKTKTIDFDEMPSPHKKLSSQENVARTLFFSPKTKPPSTQFTTPQKEEK</sequence>
<organism evidence="2 3">
    <name type="scientific">Naegleria lovaniensis</name>
    <name type="common">Amoeba</name>
    <dbReference type="NCBI Taxonomy" id="51637"/>
    <lineage>
        <taxon>Eukaryota</taxon>
        <taxon>Discoba</taxon>
        <taxon>Heterolobosea</taxon>
        <taxon>Tetramitia</taxon>
        <taxon>Eutetramitia</taxon>
        <taxon>Vahlkampfiidae</taxon>
        <taxon>Naegleria</taxon>
    </lineage>
</organism>
<evidence type="ECO:0000313" key="2">
    <source>
        <dbReference type="EMBL" id="KAG2379232.1"/>
    </source>
</evidence>
<feature type="region of interest" description="Disordered" evidence="1">
    <location>
        <begin position="104"/>
        <end position="165"/>
    </location>
</feature>
<keyword evidence="3" id="KW-1185">Reference proteome</keyword>
<dbReference type="GO" id="GO:0031390">
    <property type="term" value="C:Ctf18 RFC-like complex"/>
    <property type="evidence" value="ECO:0007669"/>
    <property type="project" value="InterPro"/>
</dbReference>
<dbReference type="PANTHER" id="PTHR47475:SF2">
    <property type="entry name" value="CHROMOSOME TRANSMISSION FIDELITY PROTEIN 8"/>
    <property type="match status" value="1"/>
</dbReference>
<dbReference type="PANTHER" id="PTHR47475">
    <property type="entry name" value="CHROMOSOME TRANSMISSION FIDELITY PROTEIN 8"/>
    <property type="match status" value="1"/>
</dbReference>
<evidence type="ECO:0000256" key="1">
    <source>
        <dbReference type="SAM" id="MobiDB-lite"/>
    </source>
</evidence>
<evidence type="ECO:0000313" key="3">
    <source>
        <dbReference type="Proteomes" id="UP000816034"/>
    </source>
</evidence>
<dbReference type="Proteomes" id="UP000816034">
    <property type="component" value="Unassembled WGS sequence"/>
</dbReference>
<dbReference type="Pfam" id="PF09696">
    <property type="entry name" value="Ctf8"/>
    <property type="match status" value="1"/>
</dbReference>
<dbReference type="InterPro" id="IPR018607">
    <property type="entry name" value="Ctf8"/>
</dbReference>
<reference evidence="2 3" key="1">
    <citation type="journal article" date="2018" name="BMC Genomics">
        <title>The genome of Naegleria lovaniensis, the basis for a comparative approach to unravel pathogenicity factors of the human pathogenic amoeba N. fowleri.</title>
        <authorList>
            <person name="Liechti N."/>
            <person name="Schurch N."/>
            <person name="Bruggmann R."/>
            <person name="Wittwer M."/>
        </authorList>
    </citation>
    <scope>NUCLEOTIDE SEQUENCE [LARGE SCALE GENOMIC DNA]</scope>
    <source>
        <strain evidence="2 3">ATCC 30569</strain>
    </source>
</reference>
<gene>
    <name evidence="2" type="ORF">C9374_007371</name>
</gene>
<dbReference type="GeneID" id="68099825"/>
<feature type="compositionally biased region" description="Polar residues" evidence="1">
    <location>
        <begin position="152"/>
        <end position="165"/>
    </location>
</feature>
<dbReference type="GO" id="GO:0007064">
    <property type="term" value="P:mitotic sister chromatid cohesion"/>
    <property type="evidence" value="ECO:0007669"/>
    <property type="project" value="InterPro"/>
</dbReference>
<dbReference type="RefSeq" id="XP_044546494.1">
    <property type="nucleotide sequence ID" value="XM_044697329.1"/>
</dbReference>
<name>A0AA88GKU1_NAELO</name>
<dbReference type="AlphaFoldDB" id="A0AA88GKU1"/>
<comment type="caution">
    <text evidence="2">The sequence shown here is derived from an EMBL/GenBank/DDBJ whole genome shotgun (WGS) entry which is preliminary data.</text>
</comment>
<dbReference type="EMBL" id="PYSW02000029">
    <property type="protein sequence ID" value="KAG2379232.1"/>
    <property type="molecule type" value="Genomic_DNA"/>
</dbReference>